<dbReference type="Pfam" id="PF13426">
    <property type="entry name" value="PAS_9"/>
    <property type="match status" value="1"/>
</dbReference>
<feature type="domain" description="PAC" evidence="10">
    <location>
        <begin position="250"/>
        <end position="300"/>
    </location>
</feature>
<evidence type="ECO:0000259" key="10">
    <source>
        <dbReference type="PROSITE" id="PS50113"/>
    </source>
</evidence>
<dbReference type="GO" id="GO:0000155">
    <property type="term" value="F:phosphorelay sensor kinase activity"/>
    <property type="evidence" value="ECO:0007669"/>
    <property type="project" value="InterPro"/>
</dbReference>
<dbReference type="InterPro" id="IPR013656">
    <property type="entry name" value="PAS_4"/>
</dbReference>
<dbReference type="SMART" id="SM00086">
    <property type="entry name" value="PAC"/>
    <property type="match status" value="2"/>
</dbReference>
<comment type="catalytic activity">
    <reaction evidence="1">
        <text>ATP + protein L-histidine = ADP + protein N-phospho-L-histidine.</text>
        <dbReference type="EC" id="2.7.13.3"/>
    </reaction>
</comment>
<evidence type="ECO:0000256" key="7">
    <source>
        <dbReference type="SAM" id="Coils"/>
    </source>
</evidence>
<dbReference type="OrthoDB" id="9808408at2"/>
<evidence type="ECO:0000256" key="4">
    <source>
        <dbReference type="ARBA" id="ARBA00022679"/>
    </source>
</evidence>
<dbReference type="Pfam" id="PF02518">
    <property type="entry name" value="HATPase_c"/>
    <property type="match status" value="1"/>
</dbReference>
<dbReference type="Gene3D" id="3.30.450.40">
    <property type="match status" value="1"/>
</dbReference>
<dbReference type="InterPro" id="IPR003594">
    <property type="entry name" value="HATPase_dom"/>
</dbReference>
<dbReference type="InterPro" id="IPR000700">
    <property type="entry name" value="PAS-assoc_C"/>
</dbReference>
<dbReference type="PANTHER" id="PTHR42878:SF15">
    <property type="entry name" value="BACTERIOPHYTOCHROME"/>
    <property type="match status" value="1"/>
</dbReference>
<keyword evidence="4" id="KW-0808">Transferase</keyword>
<dbReference type="InterPro" id="IPR005467">
    <property type="entry name" value="His_kinase_dom"/>
</dbReference>
<feature type="coiled-coil region" evidence="7">
    <location>
        <begin position="458"/>
        <end position="485"/>
    </location>
</feature>
<comment type="caution">
    <text evidence="11">The sequence shown here is derived from an EMBL/GenBank/DDBJ whole genome shotgun (WGS) entry which is preliminary data.</text>
</comment>
<dbReference type="GO" id="GO:0016020">
    <property type="term" value="C:membrane"/>
    <property type="evidence" value="ECO:0007669"/>
    <property type="project" value="UniProtKB-SubCell"/>
</dbReference>
<dbReference type="PROSITE" id="PS50113">
    <property type="entry name" value="PAC"/>
    <property type="match status" value="2"/>
</dbReference>
<keyword evidence="7" id="KW-0175">Coiled coil</keyword>
<organism evidence="11 12">
    <name type="scientific">Pedosphaera parvula (strain Ellin514)</name>
    <dbReference type="NCBI Taxonomy" id="320771"/>
    <lineage>
        <taxon>Bacteria</taxon>
        <taxon>Pseudomonadati</taxon>
        <taxon>Verrucomicrobiota</taxon>
        <taxon>Pedosphaerae</taxon>
        <taxon>Pedosphaerales</taxon>
        <taxon>Pedosphaeraceae</taxon>
        <taxon>Pedosphaera</taxon>
    </lineage>
</organism>
<protein>
    <recommendedName>
        <fullName evidence="2">histidine kinase</fullName>
        <ecNumber evidence="2">2.7.13.3</ecNumber>
    </recommendedName>
</protein>
<dbReference type="InterPro" id="IPR036890">
    <property type="entry name" value="HATPase_C_sf"/>
</dbReference>
<dbReference type="GO" id="GO:0030295">
    <property type="term" value="F:protein kinase activator activity"/>
    <property type="evidence" value="ECO:0007669"/>
    <property type="project" value="TreeGrafter"/>
</dbReference>
<dbReference type="SUPFAM" id="SSF55785">
    <property type="entry name" value="PYP-like sensor domain (PAS domain)"/>
    <property type="match status" value="2"/>
</dbReference>
<evidence type="ECO:0000259" key="8">
    <source>
        <dbReference type="PROSITE" id="PS50109"/>
    </source>
</evidence>
<dbReference type="SUPFAM" id="SSF55781">
    <property type="entry name" value="GAF domain-like"/>
    <property type="match status" value="1"/>
</dbReference>
<dbReference type="InterPro" id="IPR050351">
    <property type="entry name" value="BphY/WalK/GraS-like"/>
</dbReference>
<dbReference type="InterPro" id="IPR001610">
    <property type="entry name" value="PAC"/>
</dbReference>
<reference evidence="11 12" key="1">
    <citation type="journal article" date="2011" name="J. Bacteriol.">
        <title>Genome sequence of 'Pedosphaera parvula' Ellin514, an aerobic Verrucomicrobial isolate from pasture soil.</title>
        <authorList>
            <person name="Kant R."/>
            <person name="van Passel M.W."/>
            <person name="Sangwan P."/>
            <person name="Palva A."/>
            <person name="Lucas S."/>
            <person name="Copeland A."/>
            <person name="Lapidus A."/>
            <person name="Glavina Del Rio T."/>
            <person name="Dalin E."/>
            <person name="Tice H."/>
            <person name="Bruce D."/>
            <person name="Goodwin L."/>
            <person name="Pitluck S."/>
            <person name="Chertkov O."/>
            <person name="Larimer F.W."/>
            <person name="Land M.L."/>
            <person name="Hauser L."/>
            <person name="Brettin T.S."/>
            <person name="Detter J.C."/>
            <person name="Han S."/>
            <person name="de Vos W.M."/>
            <person name="Janssen P.H."/>
            <person name="Smidt H."/>
        </authorList>
    </citation>
    <scope>NUCLEOTIDE SEQUENCE [LARGE SCALE GENOMIC DNA]</scope>
    <source>
        <strain evidence="11 12">Ellin514</strain>
    </source>
</reference>
<dbReference type="Pfam" id="PF08448">
    <property type="entry name" value="PAS_4"/>
    <property type="match status" value="1"/>
</dbReference>
<dbReference type="EMBL" id="ABOX02000015">
    <property type="protein sequence ID" value="EEF60620.1"/>
    <property type="molecule type" value="Genomic_DNA"/>
</dbReference>
<dbReference type="SMART" id="SM00387">
    <property type="entry name" value="HATPase_c"/>
    <property type="match status" value="1"/>
</dbReference>
<sequence length="728" mass="80375">MLRSVALQNAGSTTLARDRAEAELLQARASLEERTKELAQQRECFQVALSSIGDAVITADTEGKVTFLNPVAETMTGWKSSEATGQLVEKVFNIINEQTRQPVTNPVHKVLKIGVIVGPADHATLIARDGRETAIEDSAAPIRDATGGCSGAVMVFHDVTGRRSVEAALRRSRDQFSAILNVALDAIITMDHKGKVSDFNPAAERIFGYRRDDILGRPIAELIIPERLRQRHYEGLSRYLATGEGPVLGKRIEMPALRADGQEFPVELSICRIAHSEPPIFTATLRDITERKQEEKALVERARLAALRADIGIALAGSENSQSVLQRCSQALVTQLDAAFARIWTVNEAESVLELQASAGIYTHLNGPHGRVKIGEYKIGRIAQNHQPLLTNDVLHDPNISDPVWARREGMVAFAGYPLVLEGKALGVMAMFARHPLSENVMTELAPIADGLAQWVRRKRVEEALRKAQQELQHHASTLEATVEERTAELREKIGELEAFSYSVSHDMRAPLRAMQGYATTLLEDHKQDLPEAAQQYLDRIYKSATRMDLLIQAVLTYSKVAKEPLILHPVDMETLIADVRHTYPALQTPKAIITIKGSLPRVLGHEVFLSQVISNLLSNAVKFVVPGVTPEINIHADQTEGFVRIWFEDNGIGIDSAHYHRIFEMFGGVHADKKFEGTGIGLTIVKKAVERMGGEIGVESQPDQGSRFWFTLKKANDSDNEQNLSTG</sequence>
<evidence type="ECO:0000256" key="1">
    <source>
        <dbReference type="ARBA" id="ARBA00000085"/>
    </source>
</evidence>
<keyword evidence="5 11" id="KW-0418">Kinase</keyword>
<dbReference type="AlphaFoldDB" id="B9XHP2"/>
<dbReference type="InterPro" id="IPR035965">
    <property type="entry name" value="PAS-like_dom_sf"/>
</dbReference>
<dbReference type="PROSITE" id="PS50112">
    <property type="entry name" value="PAS"/>
    <property type="match status" value="2"/>
</dbReference>
<dbReference type="Gene3D" id="1.10.287.130">
    <property type="match status" value="1"/>
</dbReference>
<dbReference type="CDD" id="cd00130">
    <property type="entry name" value="PAS"/>
    <property type="match status" value="2"/>
</dbReference>
<dbReference type="Gene3D" id="3.30.450.20">
    <property type="entry name" value="PAS domain"/>
    <property type="match status" value="2"/>
</dbReference>
<feature type="domain" description="PAS" evidence="9">
    <location>
        <begin position="41"/>
        <end position="114"/>
    </location>
</feature>
<dbReference type="InterPro" id="IPR003018">
    <property type="entry name" value="GAF"/>
</dbReference>
<dbReference type="PANTHER" id="PTHR42878">
    <property type="entry name" value="TWO-COMPONENT HISTIDINE KINASE"/>
    <property type="match status" value="1"/>
</dbReference>
<dbReference type="InterPro" id="IPR029016">
    <property type="entry name" value="GAF-like_dom_sf"/>
</dbReference>
<evidence type="ECO:0000256" key="2">
    <source>
        <dbReference type="ARBA" id="ARBA00012438"/>
    </source>
</evidence>
<dbReference type="SUPFAM" id="SSF55874">
    <property type="entry name" value="ATPase domain of HSP90 chaperone/DNA topoisomerase II/histidine kinase"/>
    <property type="match status" value="1"/>
</dbReference>
<dbReference type="InterPro" id="IPR003661">
    <property type="entry name" value="HisK_dim/P_dom"/>
</dbReference>
<dbReference type="NCBIfam" id="TIGR00229">
    <property type="entry name" value="sensory_box"/>
    <property type="match status" value="2"/>
</dbReference>
<dbReference type="InterPro" id="IPR000014">
    <property type="entry name" value="PAS"/>
</dbReference>
<dbReference type="EC" id="2.7.13.3" evidence="2"/>
<dbReference type="SUPFAM" id="SSF47384">
    <property type="entry name" value="Homodimeric domain of signal transducing histidine kinase"/>
    <property type="match status" value="1"/>
</dbReference>
<gene>
    <name evidence="11" type="ORF">Cflav_PD6211</name>
</gene>
<name>B9XHP2_PEDPL</name>
<dbReference type="SMART" id="SM00065">
    <property type="entry name" value="GAF"/>
    <property type="match status" value="1"/>
</dbReference>
<dbReference type="SMART" id="SM00388">
    <property type="entry name" value="HisKA"/>
    <property type="match status" value="1"/>
</dbReference>
<evidence type="ECO:0000313" key="11">
    <source>
        <dbReference type="EMBL" id="EEF60620.1"/>
    </source>
</evidence>
<keyword evidence="12" id="KW-1185">Reference proteome</keyword>
<keyword evidence="3" id="KW-0597">Phosphoprotein</keyword>
<evidence type="ECO:0000259" key="9">
    <source>
        <dbReference type="PROSITE" id="PS50112"/>
    </source>
</evidence>
<dbReference type="Pfam" id="PF00512">
    <property type="entry name" value="HisKA"/>
    <property type="match status" value="1"/>
</dbReference>
<dbReference type="CDD" id="cd00082">
    <property type="entry name" value="HisKA"/>
    <property type="match status" value="1"/>
</dbReference>
<keyword evidence="6" id="KW-0472">Membrane</keyword>
<evidence type="ECO:0000256" key="6">
    <source>
        <dbReference type="ARBA" id="ARBA00023136"/>
    </source>
</evidence>
<evidence type="ECO:0000256" key="3">
    <source>
        <dbReference type="ARBA" id="ARBA00022553"/>
    </source>
</evidence>
<feature type="domain" description="PAC" evidence="10">
    <location>
        <begin position="119"/>
        <end position="171"/>
    </location>
</feature>
<dbReference type="Pfam" id="PF13185">
    <property type="entry name" value="GAF_2"/>
    <property type="match status" value="1"/>
</dbReference>
<dbReference type="STRING" id="320771.Cflav_PD6211"/>
<dbReference type="SMART" id="SM00091">
    <property type="entry name" value="PAS"/>
    <property type="match status" value="2"/>
</dbReference>
<feature type="domain" description="Histidine kinase" evidence="8">
    <location>
        <begin position="503"/>
        <end position="717"/>
    </location>
</feature>
<dbReference type="Proteomes" id="UP000003688">
    <property type="component" value="Unassembled WGS sequence"/>
</dbReference>
<dbReference type="PROSITE" id="PS50109">
    <property type="entry name" value="HIS_KIN"/>
    <property type="match status" value="1"/>
</dbReference>
<dbReference type="InterPro" id="IPR036097">
    <property type="entry name" value="HisK_dim/P_sf"/>
</dbReference>
<evidence type="ECO:0000256" key="5">
    <source>
        <dbReference type="ARBA" id="ARBA00022777"/>
    </source>
</evidence>
<dbReference type="InterPro" id="IPR004358">
    <property type="entry name" value="Sig_transdc_His_kin-like_C"/>
</dbReference>
<dbReference type="GO" id="GO:0000156">
    <property type="term" value="F:phosphorelay response regulator activity"/>
    <property type="evidence" value="ECO:0007669"/>
    <property type="project" value="TreeGrafter"/>
</dbReference>
<proteinExistence type="predicted"/>
<accession>B9XHP2</accession>
<dbReference type="PRINTS" id="PR00344">
    <property type="entry name" value="BCTRLSENSOR"/>
</dbReference>
<dbReference type="Gene3D" id="3.30.565.10">
    <property type="entry name" value="Histidine kinase-like ATPase, C-terminal domain"/>
    <property type="match status" value="1"/>
</dbReference>
<dbReference type="GO" id="GO:0007234">
    <property type="term" value="P:osmosensory signaling via phosphorelay pathway"/>
    <property type="evidence" value="ECO:0007669"/>
    <property type="project" value="TreeGrafter"/>
</dbReference>
<feature type="domain" description="PAS" evidence="9">
    <location>
        <begin position="172"/>
        <end position="243"/>
    </location>
</feature>
<evidence type="ECO:0000313" key="12">
    <source>
        <dbReference type="Proteomes" id="UP000003688"/>
    </source>
</evidence>